<evidence type="ECO:0000313" key="2">
    <source>
        <dbReference type="Proteomes" id="UP000821845"/>
    </source>
</evidence>
<comment type="caution">
    <text evidence="1">The sequence shown here is derived from an EMBL/GenBank/DDBJ whole genome shotgun (WGS) entry which is preliminary data.</text>
</comment>
<evidence type="ECO:0000313" key="1">
    <source>
        <dbReference type="EMBL" id="KAH6941128.1"/>
    </source>
</evidence>
<organism evidence="1 2">
    <name type="scientific">Hyalomma asiaticum</name>
    <name type="common">Tick</name>
    <dbReference type="NCBI Taxonomy" id="266040"/>
    <lineage>
        <taxon>Eukaryota</taxon>
        <taxon>Metazoa</taxon>
        <taxon>Ecdysozoa</taxon>
        <taxon>Arthropoda</taxon>
        <taxon>Chelicerata</taxon>
        <taxon>Arachnida</taxon>
        <taxon>Acari</taxon>
        <taxon>Parasitiformes</taxon>
        <taxon>Ixodida</taxon>
        <taxon>Ixodoidea</taxon>
        <taxon>Ixodidae</taxon>
        <taxon>Hyalomminae</taxon>
        <taxon>Hyalomma</taxon>
    </lineage>
</organism>
<name>A0ACB7T1Y8_HYAAI</name>
<sequence>MEIEDPSAAGPGGSRKAAGDSPARKGSPQEAHIGELQRLIKRLVNARPPELRFERPDEAEDPASVPVFWVSKWVDYTDKYGLGYQLCDNSIGVVFNDNTRVILLNNMVSITYVDDNSVEHYHKLEDYPPSLEKKVTLLKYFCSYMKQYLLNTGEDVSPRECDNLVRLPCLGSWLRTRSAIAFYLTNGTVQINFFQDHTKLILCPLMQAVSYIDNQRVFHTYRFETLHNGCPPDLFSRLKYARVVLERLSATPS</sequence>
<reference evidence="1" key="1">
    <citation type="submission" date="2020-05" db="EMBL/GenBank/DDBJ databases">
        <title>Large-scale comparative analyses of tick genomes elucidate their genetic diversity and vector capacities.</title>
        <authorList>
            <person name="Jia N."/>
            <person name="Wang J."/>
            <person name="Shi W."/>
            <person name="Du L."/>
            <person name="Sun Y."/>
            <person name="Zhan W."/>
            <person name="Jiang J."/>
            <person name="Wang Q."/>
            <person name="Zhang B."/>
            <person name="Ji P."/>
            <person name="Sakyi L.B."/>
            <person name="Cui X."/>
            <person name="Yuan T."/>
            <person name="Jiang B."/>
            <person name="Yang W."/>
            <person name="Lam T.T.-Y."/>
            <person name="Chang Q."/>
            <person name="Ding S."/>
            <person name="Wang X."/>
            <person name="Zhu J."/>
            <person name="Ruan X."/>
            <person name="Zhao L."/>
            <person name="Wei J."/>
            <person name="Que T."/>
            <person name="Du C."/>
            <person name="Cheng J."/>
            <person name="Dai P."/>
            <person name="Han X."/>
            <person name="Huang E."/>
            <person name="Gao Y."/>
            <person name="Liu J."/>
            <person name="Shao H."/>
            <person name="Ye R."/>
            <person name="Li L."/>
            <person name="Wei W."/>
            <person name="Wang X."/>
            <person name="Wang C."/>
            <person name="Yang T."/>
            <person name="Huo Q."/>
            <person name="Li W."/>
            <person name="Guo W."/>
            <person name="Chen H."/>
            <person name="Zhou L."/>
            <person name="Ni X."/>
            <person name="Tian J."/>
            <person name="Zhou Y."/>
            <person name="Sheng Y."/>
            <person name="Liu T."/>
            <person name="Pan Y."/>
            <person name="Xia L."/>
            <person name="Li J."/>
            <person name="Zhao F."/>
            <person name="Cao W."/>
        </authorList>
    </citation>
    <scope>NUCLEOTIDE SEQUENCE</scope>
    <source>
        <strain evidence="1">Hyas-2018</strain>
    </source>
</reference>
<gene>
    <name evidence="1" type="ORF">HPB50_014291</name>
</gene>
<dbReference type="EMBL" id="CM023491">
    <property type="protein sequence ID" value="KAH6941128.1"/>
    <property type="molecule type" value="Genomic_DNA"/>
</dbReference>
<keyword evidence="2" id="KW-1185">Reference proteome</keyword>
<protein>
    <submittedName>
        <fullName evidence="1">Uncharacterized protein</fullName>
    </submittedName>
</protein>
<proteinExistence type="predicted"/>
<dbReference type="Proteomes" id="UP000821845">
    <property type="component" value="Chromosome 11"/>
</dbReference>
<accession>A0ACB7T1Y8</accession>